<dbReference type="EMBL" id="JDYK01000005">
    <property type="protein sequence ID" value="EWS81793.1"/>
    <property type="molecule type" value="Genomic_DNA"/>
</dbReference>
<dbReference type="PATRIC" id="fig|396014.3.peg.1321"/>
<gene>
    <name evidence="3" type="ORF">BF93_14870</name>
</gene>
<proteinExistence type="inferred from homology"/>
<dbReference type="RefSeq" id="WP_038371545.1">
    <property type="nucleotide sequence ID" value="NZ_KK069991.1"/>
</dbReference>
<dbReference type="Pfam" id="PF03795">
    <property type="entry name" value="YCII"/>
    <property type="match status" value="1"/>
</dbReference>
<dbReference type="HOGENOM" id="CLU_110355_7_0_11"/>
<sequence>MSIYAVTYLYADDTALKDRHRPEHREFLGALHAEGTLLASGPYTDEDGGALLILQGEGTAAEVLSVLDPDPFRREGVVLERSIRPWNVVIGGFGTA</sequence>
<name>Z9JUR9_9MICO</name>
<protein>
    <recommendedName>
        <fullName evidence="2">YCII-related domain-containing protein</fullName>
    </recommendedName>
</protein>
<evidence type="ECO:0000259" key="2">
    <source>
        <dbReference type="Pfam" id="PF03795"/>
    </source>
</evidence>
<dbReference type="Proteomes" id="UP000023067">
    <property type="component" value="Unassembled WGS sequence"/>
</dbReference>
<evidence type="ECO:0000313" key="3">
    <source>
        <dbReference type="EMBL" id="EWS81793.1"/>
    </source>
</evidence>
<accession>Z9JUR9</accession>
<evidence type="ECO:0000313" key="4">
    <source>
        <dbReference type="Proteomes" id="UP000023067"/>
    </source>
</evidence>
<keyword evidence="4" id="KW-1185">Reference proteome</keyword>
<dbReference type="STRING" id="396014.BF93_14870"/>
<evidence type="ECO:0000256" key="1">
    <source>
        <dbReference type="ARBA" id="ARBA00007689"/>
    </source>
</evidence>
<organism evidence="3 4">
    <name type="scientific">Brachybacterium phenoliresistens</name>
    <dbReference type="NCBI Taxonomy" id="396014"/>
    <lineage>
        <taxon>Bacteria</taxon>
        <taxon>Bacillati</taxon>
        <taxon>Actinomycetota</taxon>
        <taxon>Actinomycetes</taxon>
        <taxon>Micrococcales</taxon>
        <taxon>Dermabacteraceae</taxon>
        <taxon>Brachybacterium</taxon>
    </lineage>
</organism>
<reference evidence="3 4" key="1">
    <citation type="submission" date="2014-02" db="EMBL/GenBank/DDBJ databases">
        <title>Genome sequence of Brachybacterium phenoliresistens strain W13A50.</title>
        <authorList>
            <person name="Wang X."/>
        </authorList>
    </citation>
    <scope>NUCLEOTIDE SEQUENCE [LARGE SCALE GENOMIC DNA]</scope>
    <source>
        <strain evidence="3 4">W13A50</strain>
    </source>
</reference>
<dbReference type="AlphaFoldDB" id="Z9JUR9"/>
<comment type="caution">
    <text evidence="3">The sequence shown here is derived from an EMBL/GenBank/DDBJ whole genome shotgun (WGS) entry which is preliminary data.</text>
</comment>
<comment type="similarity">
    <text evidence="1">Belongs to the YciI family.</text>
</comment>
<dbReference type="OrthoDB" id="8968203at2"/>
<feature type="domain" description="YCII-related" evidence="2">
    <location>
        <begin position="8"/>
        <end position="87"/>
    </location>
</feature>
<dbReference type="Gene3D" id="3.30.70.1060">
    <property type="entry name" value="Dimeric alpha+beta barrel"/>
    <property type="match status" value="1"/>
</dbReference>
<dbReference type="eggNOG" id="COG2350">
    <property type="taxonomic scope" value="Bacteria"/>
</dbReference>
<dbReference type="InterPro" id="IPR011008">
    <property type="entry name" value="Dimeric_a/b-barrel"/>
</dbReference>
<dbReference type="InterPro" id="IPR005545">
    <property type="entry name" value="YCII"/>
</dbReference>
<dbReference type="SUPFAM" id="SSF54909">
    <property type="entry name" value="Dimeric alpha+beta barrel"/>
    <property type="match status" value="1"/>
</dbReference>